<dbReference type="EMBL" id="LR797358">
    <property type="protein sequence ID" value="CAB4205349.1"/>
    <property type="molecule type" value="Genomic_DNA"/>
</dbReference>
<dbReference type="EMBL" id="LR798457">
    <property type="protein sequence ID" value="CAB5238122.1"/>
    <property type="molecule type" value="Genomic_DNA"/>
</dbReference>
<feature type="region of interest" description="Disordered" evidence="1">
    <location>
        <begin position="22"/>
        <end position="113"/>
    </location>
</feature>
<feature type="compositionally biased region" description="Low complexity" evidence="1">
    <location>
        <begin position="86"/>
        <end position="111"/>
    </location>
</feature>
<reference evidence="2" key="1">
    <citation type="submission" date="2020-04" db="EMBL/GenBank/DDBJ databases">
        <authorList>
            <person name="Chiriac C."/>
            <person name="Salcher M."/>
            <person name="Ghai R."/>
            <person name="Kavagutti S V."/>
        </authorList>
    </citation>
    <scope>NUCLEOTIDE SEQUENCE</scope>
</reference>
<dbReference type="EMBL" id="LR797223">
    <property type="protein sequence ID" value="CAB4195171.1"/>
    <property type="molecule type" value="Genomic_DNA"/>
</dbReference>
<evidence type="ECO:0000313" key="4">
    <source>
        <dbReference type="EMBL" id="CAB4205349.1"/>
    </source>
</evidence>
<evidence type="ECO:0000313" key="3">
    <source>
        <dbReference type="EMBL" id="CAB4195171.1"/>
    </source>
</evidence>
<feature type="region of interest" description="Disordered" evidence="1">
    <location>
        <begin position="145"/>
        <end position="179"/>
    </location>
</feature>
<sequence length="281" mass="29797">MKARDLAALAALGIAGKYAYDKFGGKKKDDEPKSKAKAADEDTFRSDRGMRPDADMRDDFRSDAGMRPDADMRDNFRSDAGMRPDAAMPAAKAAVSRSVAPTVAAAPAADAVADDYVMPRTAPRQMPDATRVKQYNPDIMYADTVQRDPSINTGSATNQQAATRNKRAGVVPSQRPNDAAAARIARQSASASEIAARQAGIARKEKAFQKNVAFDPARASSVPLAHSQNVSFANQYQRGRAKGGAVKMASGGMTSSKMSKPSGASRGDGIAQRGKTRGTLR</sequence>
<evidence type="ECO:0000313" key="5">
    <source>
        <dbReference type="EMBL" id="CAB5238122.1"/>
    </source>
</evidence>
<feature type="compositionally biased region" description="Polar residues" evidence="1">
    <location>
        <begin position="147"/>
        <end position="163"/>
    </location>
</feature>
<gene>
    <name evidence="3" type="ORF">UFOVP1276_81</name>
    <name evidence="4" type="ORF">UFOVP1403_74</name>
    <name evidence="5" type="ORF">UFOVP1507_58</name>
    <name evidence="2" type="ORF">UFOVP875_23</name>
</gene>
<dbReference type="EMBL" id="LR796819">
    <property type="protein sequence ID" value="CAB4168204.1"/>
    <property type="molecule type" value="Genomic_DNA"/>
</dbReference>
<feature type="compositionally biased region" description="Basic and acidic residues" evidence="1">
    <location>
        <begin position="22"/>
        <end position="82"/>
    </location>
</feature>
<evidence type="ECO:0000313" key="2">
    <source>
        <dbReference type="EMBL" id="CAB4168204.1"/>
    </source>
</evidence>
<feature type="region of interest" description="Disordered" evidence="1">
    <location>
        <begin position="243"/>
        <end position="281"/>
    </location>
</feature>
<proteinExistence type="predicted"/>
<accession>A0A6J5PKT9</accession>
<protein>
    <submittedName>
        <fullName evidence="2">Uncharacterized protein</fullName>
    </submittedName>
</protein>
<organism evidence="2">
    <name type="scientific">uncultured Caudovirales phage</name>
    <dbReference type="NCBI Taxonomy" id="2100421"/>
    <lineage>
        <taxon>Viruses</taxon>
        <taxon>Duplodnaviria</taxon>
        <taxon>Heunggongvirae</taxon>
        <taxon>Uroviricota</taxon>
        <taxon>Caudoviricetes</taxon>
        <taxon>Peduoviridae</taxon>
        <taxon>Maltschvirus</taxon>
        <taxon>Maltschvirus maltsch</taxon>
    </lineage>
</organism>
<evidence type="ECO:0000256" key="1">
    <source>
        <dbReference type="SAM" id="MobiDB-lite"/>
    </source>
</evidence>
<name>A0A6J5PKT9_9CAUD</name>